<dbReference type="KEGG" id="talb:FTW19_11560"/>
<name>A0A5B9EE58_9BACT</name>
<dbReference type="InterPro" id="IPR006448">
    <property type="entry name" value="Phage_term_ssu_P27"/>
</dbReference>
<evidence type="ECO:0000313" key="3">
    <source>
        <dbReference type="Proteomes" id="UP000321820"/>
    </source>
</evidence>
<evidence type="ECO:0000256" key="1">
    <source>
        <dbReference type="SAM" id="MobiDB-lite"/>
    </source>
</evidence>
<proteinExistence type="predicted"/>
<keyword evidence="3" id="KW-1185">Reference proteome</keyword>
<reference evidence="2 3" key="1">
    <citation type="submission" date="2019-08" db="EMBL/GenBank/DDBJ databases">
        <title>Complete genome sequence of Terriglobus albidus strain ORNL.</title>
        <authorList>
            <person name="Podar M."/>
        </authorList>
    </citation>
    <scope>NUCLEOTIDE SEQUENCE [LARGE SCALE GENOMIC DNA]</scope>
    <source>
        <strain evidence="2 3">ORNL</strain>
    </source>
</reference>
<accession>A0A5B9EE58</accession>
<dbReference type="Pfam" id="PF05119">
    <property type="entry name" value="Terminase_4"/>
    <property type="match status" value="1"/>
</dbReference>
<dbReference type="EMBL" id="CP042806">
    <property type="protein sequence ID" value="QEE28577.1"/>
    <property type="molecule type" value="Genomic_DNA"/>
</dbReference>
<protein>
    <submittedName>
        <fullName evidence="2">Phage terminase small subunit P27 family</fullName>
    </submittedName>
</protein>
<evidence type="ECO:0000313" key="2">
    <source>
        <dbReference type="EMBL" id="QEE28577.1"/>
    </source>
</evidence>
<dbReference type="NCBIfam" id="TIGR01558">
    <property type="entry name" value="sm_term_P27"/>
    <property type="match status" value="1"/>
</dbReference>
<sequence length="165" mass="17970">METKVNNMPGPPRKPTALKIFEGNRSHRPLPDREPIPLAGAPEMPKHLTAAARREWRRLVPLLLSMRVLSESDGVALGILCQAYATLIEAQTLMVKTAAKGSHSGLLMKTGSGYVQQSPLLSIINAQAEIVSRQLREFGLTPASRTRIQTVGDNGGIDPLELKIM</sequence>
<organism evidence="2 3">
    <name type="scientific">Terriglobus albidus</name>
    <dbReference type="NCBI Taxonomy" id="1592106"/>
    <lineage>
        <taxon>Bacteria</taxon>
        <taxon>Pseudomonadati</taxon>
        <taxon>Acidobacteriota</taxon>
        <taxon>Terriglobia</taxon>
        <taxon>Terriglobales</taxon>
        <taxon>Acidobacteriaceae</taxon>
        <taxon>Terriglobus</taxon>
    </lineage>
</organism>
<dbReference type="AlphaFoldDB" id="A0A5B9EE58"/>
<feature type="region of interest" description="Disordered" evidence="1">
    <location>
        <begin position="23"/>
        <end position="42"/>
    </location>
</feature>
<dbReference type="OrthoDB" id="6010489at2"/>
<gene>
    <name evidence="2" type="ORF">FTW19_11560</name>
</gene>
<feature type="compositionally biased region" description="Basic and acidic residues" evidence="1">
    <location>
        <begin position="23"/>
        <end position="35"/>
    </location>
</feature>
<dbReference type="Proteomes" id="UP000321820">
    <property type="component" value="Chromosome"/>
</dbReference>